<feature type="domain" description="Calcineurin-like phosphoesterase" evidence="6">
    <location>
        <begin position="8"/>
        <end position="199"/>
    </location>
</feature>
<dbReference type="SUPFAM" id="SSF56300">
    <property type="entry name" value="Metallo-dependent phosphatases"/>
    <property type="match status" value="1"/>
</dbReference>
<dbReference type="EMBL" id="CP011311">
    <property type="protein sequence ID" value="AKE38928.1"/>
    <property type="molecule type" value="Genomic_DNA"/>
</dbReference>
<dbReference type="InterPro" id="IPR050535">
    <property type="entry name" value="DNA_Repair-Maintenance_Comp"/>
</dbReference>
<accession>A0A0F6QXZ2</accession>
<keyword evidence="5 7" id="KW-0269">Exonuclease</keyword>
<dbReference type="InterPro" id="IPR014577">
    <property type="entry name" value="UCP033093_metalloPase"/>
</dbReference>
<evidence type="ECO:0000259" key="6">
    <source>
        <dbReference type="Pfam" id="PF00149"/>
    </source>
</evidence>
<reference evidence="7 8" key="1">
    <citation type="journal article" date="2015" name="Genome Announc.">
        <title>Complete Genome Sequence of Corynebacterium camporealensis DSM 44610, Isolated from the Milk of a Manchega Sheep with Subclinical Mastitis.</title>
        <authorList>
            <person name="Ruckert C."/>
            <person name="Albersmeier A."/>
            <person name="Winkler A."/>
            <person name="Tauch A."/>
        </authorList>
    </citation>
    <scope>NUCLEOTIDE SEQUENCE [LARGE SCALE GENOMIC DNA]</scope>
    <source>
        <strain evidence="7 8">DSM 44610</strain>
    </source>
</reference>
<dbReference type="GO" id="GO:0004527">
    <property type="term" value="F:exonuclease activity"/>
    <property type="evidence" value="ECO:0007669"/>
    <property type="project" value="UniProtKB-KW"/>
</dbReference>
<dbReference type="InterPro" id="IPR041796">
    <property type="entry name" value="Mre11_N"/>
</dbReference>
<dbReference type="PANTHER" id="PTHR30337">
    <property type="entry name" value="COMPONENT OF ATP-DEPENDENT DSDNA EXONUCLEASE"/>
    <property type="match status" value="1"/>
</dbReference>
<dbReference type="PATRIC" id="fig|161896.4.peg.939"/>
<evidence type="ECO:0000256" key="1">
    <source>
        <dbReference type="ARBA" id="ARBA00010555"/>
    </source>
</evidence>
<dbReference type="HOGENOM" id="CLU_026621_1_0_11"/>
<name>A0A0F6QXZ2_9CORY</name>
<dbReference type="STRING" id="161896.UL81_04775"/>
<dbReference type="Pfam" id="PF00149">
    <property type="entry name" value="Metallophos"/>
    <property type="match status" value="1"/>
</dbReference>
<keyword evidence="8" id="KW-1185">Reference proteome</keyword>
<dbReference type="KEGG" id="ccj:UL81_04775"/>
<sequence>MGRMTATTFIHTSDFQLGMTRWFLGEEGGARFADDREAAVLKLGEIATETGAEFIVVAGDVFEHNSLAKRTLLRAQEMFKRLPVPVYLLPGNHDPLVADSVFYKATADNVHVIADSEPIQIKEGVEIVGAPYTSKRANHDLVRAALERLEPTDGIRIAVGHGQVDSRGAEDDADVIDLSYVEDKIRAGVIDYLALGDTHSTMSLGNTGRVWFSGAPETTDFHGVPANTGEVDSGNVLVVTVDGEDVDIDKRAVGRWRFEALDREVNSEEDVDRFLKELEDYPDKIRTAIKYGLRGTVGLNAQAKLQQRLGELEEVFASLKVRDRTTDLYLEPSEEELAGMDMHGYAAAALQDLLDELDTEVGRDAANLLFRLHMKEA</sequence>
<dbReference type="PANTHER" id="PTHR30337:SF0">
    <property type="entry name" value="NUCLEASE SBCCD SUBUNIT D"/>
    <property type="match status" value="1"/>
</dbReference>
<keyword evidence="4" id="KW-0378">Hydrolase</keyword>
<evidence type="ECO:0000256" key="2">
    <source>
        <dbReference type="ARBA" id="ARBA00013365"/>
    </source>
</evidence>
<dbReference type="PIRSF" id="PIRSF033093">
    <property type="entry name" value="UCP_ML1119"/>
    <property type="match status" value="1"/>
</dbReference>
<protein>
    <recommendedName>
        <fullName evidence="2">Nuclease SbcCD subunit D</fullName>
    </recommendedName>
</protein>
<dbReference type="CDD" id="cd00840">
    <property type="entry name" value="MPP_Mre11_N"/>
    <property type="match status" value="1"/>
</dbReference>
<evidence type="ECO:0000313" key="7">
    <source>
        <dbReference type="EMBL" id="AKE38928.1"/>
    </source>
</evidence>
<evidence type="ECO:0000256" key="3">
    <source>
        <dbReference type="ARBA" id="ARBA00022722"/>
    </source>
</evidence>
<gene>
    <name evidence="7" type="ORF">UL81_04775</name>
</gene>
<proteinExistence type="inferred from homology"/>
<keyword evidence="3" id="KW-0540">Nuclease</keyword>
<dbReference type="AlphaFoldDB" id="A0A0F6QXZ2"/>
<comment type="similarity">
    <text evidence="1">Belongs to the SbcD family.</text>
</comment>
<evidence type="ECO:0000256" key="5">
    <source>
        <dbReference type="ARBA" id="ARBA00022839"/>
    </source>
</evidence>
<dbReference type="Proteomes" id="UP000033566">
    <property type="component" value="Chromosome"/>
</dbReference>
<evidence type="ECO:0000313" key="8">
    <source>
        <dbReference type="Proteomes" id="UP000033566"/>
    </source>
</evidence>
<evidence type="ECO:0000256" key="4">
    <source>
        <dbReference type="ARBA" id="ARBA00022801"/>
    </source>
</evidence>
<dbReference type="InterPro" id="IPR029052">
    <property type="entry name" value="Metallo-depent_PP-like"/>
</dbReference>
<dbReference type="Gene3D" id="3.60.21.10">
    <property type="match status" value="1"/>
</dbReference>
<dbReference type="InterPro" id="IPR004843">
    <property type="entry name" value="Calcineurin-like_PHP"/>
</dbReference>
<organism evidence="7 8">
    <name type="scientific">Corynebacterium camporealensis</name>
    <dbReference type="NCBI Taxonomy" id="161896"/>
    <lineage>
        <taxon>Bacteria</taxon>
        <taxon>Bacillati</taxon>
        <taxon>Actinomycetota</taxon>
        <taxon>Actinomycetes</taxon>
        <taxon>Mycobacteriales</taxon>
        <taxon>Corynebacteriaceae</taxon>
        <taxon>Corynebacterium</taxon>
    </lineage>
</organism>